<dbReference type="Gene3D" id="3.40.50.740">
    <property type="match status" value="1"/>
</dbReference>
<dbReference type="EC" id="1.7.2.3" evidence="2"/>
<protein>
    <submittedName>
        <fullName evidence="2">Trimethylamine-N-oxide reductase 1</fullName>
        <ecNumber evidence="2">1.7.2.3</ecNumber>
    </submittedName>
</protein>
<dbReference type="Gene3D" id="3.90.55.10">
    <property type="entry name" value="Dimethylsulfoxide Reductase, domain 3"/>
    <property type="match status" value="1"/>
</dbReference>
<dbReference type="GO" id="GO:0009055">
    <property type="term" value="F:electron transfer activity"/>
    <property type="evidence" value="ECO:0007669"/>
    <property type="project" value="TreeGrafter"/>
</dbReference>
<dbReference type="InterPro" id="IPR050612">
    <property type="entry name" value="Prok_Mopterin_Oxidored"/>
</dbReference>
<name>A0A484ZGH4_9GAMM</name>
<dbReference type="GO" id="GO:0050626">
    <property type="term" value="F:trimethylamine-N-oxide reductase (cytochrome c) activity"/>
    <property type="evidence" value="ECO:0007669"/>
    <property type="project" value="UniProtKB-EC"/>
</dbReference>
<evidence type="ECO:0000259" key="1">
    <source>
        <dbReference type="Pfam" id="PF00384"/>
    </source>
</evidence>
<gene>
    <name evidence="2" type="primary">torA_2</name>
    <name evidence="2" type="ORF">NCTC12282_02528</name>
</gene>
<dbReference type="GO" id="GO:0030288">
    <property type="term" value="C:outer membrane-bounded periplasmic space"/>
    <property type="evidence" value="ECO:0007669"/>
    <property type="project" value="TreeGrafter"/>
</dbReference>
<dbReference type="EMBL" id="CAADJA010000002">
    <property type="protein sequence ID" value="VFS47590.1"/>
    <property type="molecule type" value="Genomic_DNA"/>
</dbReference>
<dbReference type="SUPFAM" id="SSF53706">
    <property type="entry name" value="Formate dehydrogenase/DMSO reductase, domains 1-3"/>
    <property type="match status" value="1"/>
</dbReference>
<proteinExistence type="predicted"/>
<dbReference type="Pfam" id="PF00384">
    <property type="entry name" value="Molybdopterin"/>
    <property type="match status" value="1"/>
</dbReference>
<dbReference type="Proteomes" id="UP000373449">
    <property type="component" value="Unassembled WGS sequence"/>
</dbReference>
<accession>A0A484ZGH4</accession>
<dbReference type="GO" id="GO:0009061">
    <property type="term" value="P:anaerobic respiration"/>
    <property type="evidence" value="ECO:0007669"/>
    <property type="project" value="TreeGrafter"/>
</dbReference>
<organism evidence="2 3">
    <name type="scientific">Budvicia aquatica</name>
    <dbReference type="NCBI Taxonomy" id="82979"/>
    <lineage>
        <taxon>Bacteria</taxon>
        <taxon>Pseudomonadati</taxon>
        <taxon>Pseudomonadota</taxon>
        <taxon>Gammaproteobacteria</taxon>
        <taxon>Enterobacterales</taxon>
        <taxon>Budviciaceae</taxon>
        <taxon>Budvicia</taxon>
    </lineage>
</organism>
<sequence length="257" mass="28841">MDDCGYCRNVGQIGLPGGGFGFGWHYNGAGVPTRKGVILGGFSGATTTPPIHNGDFKNYSSSIPIARFVDAMLSPGKSINWNGKAVTLPLIKMCVFAGTNPFHRHQQYNRMIEGWKTLETVITVDNHWNATCRFSDIVLPATTQFERNDIDQFGNHSNRGLISMKQVVAPQFESRHDFDIFRDLCKRFDREAAFSEGLDEMGWIKRIYQEGVQQGKPNPLPCRTLIHSGKRKNTLSFRVRICGFATSHSVTIPIWSR</sequence>
<keyword evidence="2" id="KW-0560">Oxidoreductase</keyword>
<dbReference type="GO" id="GO:0030151">
    <property type="term" value="F:molybdenum ion binding"/>
    <property type="evidence" value="ECO:0007669"/>
    <property type="project" value="TreeGrafter"/>
</dbReference>
<dbReference type="AlphaFoldDB" id="A0A484ZGH4"/>
<evidence type="ECO:0000313" key="3">
    <source>
        <dbReference type="Proteomes" id="UP000373449"/>
    </source>
</evidence>
<feature type="domain" description="Molybdopterin oxidoreductase" evidence="1">
    <location>
        <begin position="7"/>
        <end position="187"/>
    </location>
</feature>
<dbReference type="PANTHER" id="PTHR43742">
    <property type="entry name" value="TRIMETHYLAMINE-N-OXIDE REDUCTASE"/>
    <property type="match status" value="1"/>
</dbReference>
<dbReference type="Gene3D" id="3.40.228.10">
    <property type="entry name" value="Dimethylsulfoxide Reductase, domain 2"/>
    <property type="match status" value="1"/>
</dbReference>
<reference evidence="2 3" key="1">
    <citation type="submission" date="2019-03" db="EMBL/GenBank/DDBJ databases">
        <authorList>
            <consortium name="Pathogen Informatics"/>
        </authorList>
    </citation>
    <scope>NUCLEOTIDE SEQUENCE [LARGE SCALE GENOMIC DNA]</scope>
    <source>
        <strain evidence="2 3">NCTC12282</strain>
    </source>
</reference>
<dbReference type="PANTHER" id="PTHR43742:SF4">
    <property type="entry name" value="TRIMETHYLAMINE-N-OXIDE REDUCTASE 1"/>
    <property type="match status" value="1"/>
</dbReference>
<evidence type="ECO:0000313" key="2">
    <source>
        <dbReference type="EMBL" id="VFS47590.1"/>
    </source>
</evidence>
<dbReference type="InterPro" id="IPR006656">
    <property type="entry name" value="Mopterin_OxRdtase"/>
</dbReference>